<evidence type="ECO:0000256" key="1">
    <source>
        <dbReference type="SAM" id="MobiDB-lite"/>
    </source>
</evidence>
<dbReference type="STRING" id="1458985.BJP34_12780"/>
<evidence type="ECO:0000313" key="3">
    <source>
        <dbReference type="Proteomes" id="UP000177870"/>
    </source>
</evidence>
<gene>
    <name evidence="2" type="ORF">BJP34_12780</name>
</gene>
<feature type="region of interest" description="Disordered" evidence="1">
    <location>
        <begin position="1"/>
        <end position="22"/>
    </location>
</feature>
<organism evidence="2 3">
    <name type="scientific">Moorena producens PAL-8-15-08-1</name>
    <dbReference type="NCBI Taxonomy" id="1458985"/>
    <lineage>
        <taxon>Bacteria</taxon>
        <taxon>Bacillati</taxon>
        <taxon>Cyanobacteriota</taxon>
        <taxon>Cyanophyceae</taxon>
        <taxon>Coleofasciculales</taxon>
        <taxon>Coleofasciculaceae</taxon>
        <taxon>Moorena</taxon>
    </lineage>
</organism>
<protein>
    <submittedName>
        <fullName evidence="2">Uncharacterized protein</fullName>
    </submittedName>
</protein>
<evidence type="ECO:0000313" key="2">
    <source>
        <dbReference type="EMBL" id="AOX00207.1"/>
    </source>
</evidence>
<proteinExistence type="predicted"/>
<sequence>MSNVGQNTSQKAKGKRQKARGERDPEFYLTIKKDLLGLHLKYKRYMNPLYLKDQQWVVEKCEFQRTQVLVD</sequence>
<reference evidence="3" key="1">
    <citation type="submission" date="2016-10" db="EMBL/GenBank/DDBJ databases">
        <title>Comparative genomics uncovers the prolific and rare metabolic potential of the cyanobacterial genus Moorea.</title>
        <authorList>
            <person name="Leao T."/>
            <person name="Castelao G."/>
            <person name="Korobeynikov A."/>
            <person name="Monroe E.A."/>
            <person name="Podell S."/>
            <person name="Glukhov E."/>
            <person name="Allen E."/>
            <person name="Gerwick W.H."/>
            <person name="Gerwick L."/>
        </authorList>
    </citation>
    <scope>NUCLEOTIDE SEQUENCE [LARGE SCALE GENOMIC DNA]</scope>
    <source>
        <strain evidence="3">PAL-8-15-08-1</strain>
    </source>
</reference>
<accession>A0A1D8TRH8</accession>
<dbReference type="KEGG" id="mpro:BJP34_12780"/>
<name>A0A1D8TRH8_9CYAN</name>
<dbReference type="EMBL" id="CP017599">
    <property type="protein sequence ID" value="AOX00207.1"/>
    <property type="molecule type" value="Genomic_DNA"/>
</dbReference>
<dbReference type="AlphaFoldDB" id="A0A1D8TRH8"/>
<dbReference type="Proteomes" id="UP000177870">
    <property type="component" value="Chromosome"/>
</dbReference>
<feature type="compositionally biased region" description="Polar residues" evidence="1">
    <location>
        <begin position="1"/>
        <end position="11"/>
    </location>
</feature>